<dbReference type="InterPro" id="IPR053360">
    <property type="entry name" value="Zinc_finger_domain"/>
</dbReference>
<dbReference type="PANTHER" id="PTHR36945:SF1">
    <property type="entry name" value="ZINC FINGER PROTEIN C02F5.12-RELATED"/>
    <property type="match status" value="1"/>
</dbReference>
<protein>
    <submittedName>
        <fullName evidence="2">Uncharacterized protein</fullName>
    </submittedName>
</protein>
<feature type="compositionally biased region" description="Low complexity" evidence="1">
    <location>
        <begin position="93"/>
        <end position="119"/>
    </location>
</feature>
<keyword evidence="3" id="KW-1185">Reference proteome</keyword>
<evidence type="ECO:0000313" key="3">
    <source>
        <dbReference type="Proteomes" id="UP000494206"/>
    </source>
</evidence>
<evidence type="ECO:0000313" key="2">
    <source>
        <dbReference type="EMBL" id="CAB3402277.1"/>
    </source>
</evidence>
<sequence length="291" mass="33105">MDGWSSFVQINIFDRPLSEIEGNLKALLNNAGINHFTISEQQMYIGSTGQNQTHQAKSADSSNLRRNENVVSRPFERIVHVDQAFVSNPPPANQSSSSSRQVVVVEKTNSTNSNNANSNGKTIKKECNETFNFVDFFENQGYNIKHLFDTPSTSENGTNSTYFGYSEDDLNRVHTIKCQWPGCVQKYTWKIRYGKLRLMDHALTHCEQKKLPCHVCGFLTQNVRQMRGHYASKHPSQKPKGYGIRDIPISNDEMRMLWHKCFSNSIGILGEASNEAKFVRQIRPKKPKLAT</sequence>
<organism evidence="2 3">
    <name type="scientific">Caenorhabditis bovis</name>
    <dbReference type="NCBI Taxonomy" id="2654633"/>
    <lineage>
        <taxon>Eukaryota</taxon>
        <taxon>Metazoa</taxon>
        <taxon>Ecdysozoa</taxon>
        <taxon>Nematoda</taxon>
        <taxon>Chromadorea</taxon>
        <taxon>Rhabditida</taxon>
        <taxon>Rhabditina</taxon>
        <taxon>Rhabditomorpha</taxon>
        <taxon>Rhabditoidea</taxon>
        <taxon>Rhabditidae</taxon>
        <taxon>Peloderinae</taxon>
        <taxon>Caenorhabditis</taxon>
    </lineage>
</organism>
<gene>
    <name evidence="2" type="ORF">CBOVIS_LOCUS4915</name>
</gene>
<evidence type="ECO:0000256" key="1">
    <source>
        <dbReference type="SAM" id="MobiDB-lite"/>
    </source>
</evidence>
<name>A0A8S1EM10_9PELO</name>
<accession>A0A8S1EM10</accession>
<dbReference type="PANTHER" id="PTHR36945">
    <property type="entry name" value="HIGH INCIDENCE OF MALES (INCREASED X CHROMOSOME LOSS)-RELATED-RELATED"/>
    <property type="match status" value="1"/>
</dbReference>
<comment type="caution">
    <text evidence="2">The sequence shown here is derived from an EMBL/GenBank/DDBJ whole genome shotgun (WGS) entry which is preliminary data.</text>
</comment>
<dbReference type="AlphaFoldDB" id="A0A8S1EM10"/>
<proteinExistence type="predicted"/>
<dbReference type="OrthoDB" id="5872476at2759"/>
<feature type="compositionally biased region" description="Polar residues" evidence="1">
    <location>
        <begin position="48"/>
        <end position="62"/>
    </location>
</feature>
<reference evidence="2 3" key="1">
    <citation type="submission" date="2020-04" db="EMBL/GenBank/DDBJ databases">
        <authorList>
            <person name="Laetsch R D."/>
            <person name="Stevens L."/>
            <person name="Kumar S."/>
            <person name="Blaxter L. M."/>
        </authorList>
    </citation>
    <scope>NUCLEOTIDE SEQUENCE [LARGE SCALE GENOMIC DNA]</scope>
</reference>
<dbReference type="Proteomes" id="UP000494206">
    <property type="component" value="Unassembled WGS sequence"/>
</dbReference>
<dbReference type="EMBL" id="CADEPM010000003">
    <property type="protein sequence ID" value="CAB3402277.1"/>
    <property type="molecule type" value="Genomic_DNA"/>
</dbReference>
<feature type="region of interest" description="Disordered" evidence="1">
    <location>
        <begin position="48"/>
        <end position="67"/>
    </location>
</feature>
<feature type="region of interest" description="Disordered" evidence="1">
    <location>
        <begin position="86"/>
        <end position="121"/>
    </location>
</feature>